<keyword evidence="2 6" id="KW-0812">Transmembrane</keyword>
<evidence type="ECO:0000259" key="8">
    <source>
        <dbReference type="PROSITE" id="PS51767"/>
    </source>
</evidence>
<feature type="transmembrane region" description="Helical" evidence="6">
    <location>
        <begin position="459"/>
        <end position="480"/>
    </location>
</feature>
<dbReference type="PROSITE" id="PS51767">
    <property type="entry name" value="PEPTIDASE_A1"/>
    <property type="match status" value="1"/>
</dbReference>
<reference evidence="9" key="2">
    <citation type="journal article" date="2023" name="IMA Fungus">
        <title>Comparative genomic study of the Penicillium genus elucidates a diverse pangenome and 15 lateral gene transfer events.</title>
        <authorList>
            <person name="Petersen C."/>
            <person name="Sorensen T."/>
            <person name="Nielsen M.R."/>
            <person name="Sondergaard T.E."/>
            <person name="Sorensen J.L."/>
            <person name="Fitzpatrick D.A."/>
            <person name="Frisvad J.C."/>
            <person name="Nielsen K.L."/>
        </authorList>
    </citation>
    <scope>NUCLEOTIDE SEQUENCE</scope>
    <source>
        <strain evidence="9">IBT 16125</strain>
    </source>
</reference>
<evidence type="ECO:0000313" key="9">
    <source>
        <dbReference type="EMBL" id="KAJ5438742.1"/>
    </source>
</evidence>
<gene>
    <name evidence="9" type="ORF">N7458_009740</name>
</gene>
<reference evidence="9" key="1">
    <citation type="submission" date="2022-12" db="EMBL/GenBank/DDBJ databases">
        <authorList>
            <person name="Petersen C."/>
        </authorList>
    </citation>
    <scope>NUCLEOTIDE SEQUENCE</scope>
    <source>
        <strain evidence="9">IBT 16125</strain>
    </source>
</reference>
<evidence type="ECO:0000256" key="1">
    <source>
        <dbReference type="ARBA" id="ARBA00004167"/>
    </source>
</evidence>
<dbReference type="InterPro" id="IPR021109">
    <property type="entry name" value="Peptidase_aspartic_dom_sf"/>
</dbReference>
<feature type="domain" description="Peptidase A1" evidence="8">
    <location>
        <begin position="29"/>
        <end position="388"/>
    </location>
</feature>
<organism evidence="9 10">
    <name type="scientific">Penicillium daleae</name>
    <dbReference type="NCBI Taxonomy" id="63821"/>
    <lineage>
        <taxon>Eukaryota</taxon>
        <taxon>Fungi</taxon>
        <taxon>Dikarya</taxon>
        <taxon>Ascomycota</taxon>
        <taxon>Pezizomycotina</taxon>
        <taxon>Eurotiomycetes</taxon>
        <taxon>Eurotiomycetidae</taxon>
        <taxon>Eurotiales</taxon>
        <taxon>Aspergillaceae</taxon>
        <taxon>Penicillium</taxon>
    </lineage>
</organism>
<dbReference type="InterPro" id="IPR051694">
    <property type="entry name" value="Immunoregulatory_rcpt-like"/>
</dbReference>
<accession>A0AAD6BZ82</accession>
<proteinExistence type="predicted"/>
<feature type="chain" id="PRO_5042205200" description="Peptidase A1 domain-containing protein" evidence="7">
    <location>
        <begin position="23"/>
        <end position="570"/>
    </location>
</feature>
<dbReference type="RefSeq" id="XP_056761971.1">
    <property type="nucleotide sequence ID" value="XM_056913122.1"/>
</dbReference>
<evidence type="ECO:0000256" key="6">
    <source>
        <dbReference type="SAM" id="Phobius"/>
    </source>
</evidence>
<dbReference type="Gene3D" id="2.40.70.10">
    <property type="entry name" value="Acid Proteases"/>
    <property type="match status" value="1"/>
</dbReference>
<evidence type="ECO:0000256" key="7">
    <source>
        <dbReference type="SAM" id="SignalP"/>
    </source>
</evidence>
<dbReference type="AlphaFoldDB" id="A0AAD6BZ82"/>
<feature type="region of interest" description="Disordered" evidence="5">
    <location>
        <begin position="551"/>
        <end position="570"/>
    </location>
</feature>
<dbReference type="EMBL" id="JAPVEA010000008">
    <property type="protein sequence ID" value="KAJ5438742.1"/>
    <property type="molecule type" value="Genomic_DNA"/>
</dbReference>
<feature type="signal peptide" evidence="7">
    <location>
        <begin position="1"/>
        <end position="22"/>
    </location>
</feature>
<dbReference type="GO" id="GO:0016020">
    <property type="term" value="C:membrane"/>
    <property type="evidence" value="ECO:0007669"/>
    <property type="project" value="UniProtKB-SubCell"/>
</dbReference>
<evidence type="ECO:0000256" key="4">
    <source>
        <dbReference type="ARBA" id="ARBA00023136"/>
    </source>
</evidence>
<keyword evidence="10" id="KW-1185">Reference proteome</keyword>
<evidence type="ECO:0000256" key="3">
    <source>
        <dbReference type="ARBA" id="ARBA00022989"/>
    </source>
</evidence>
<comment type="subcellular location">
    <subcellularLocation>
        <location evidence="1">Membrane</location>
        <topology evidence="1">Single-pass membrane protein</topology>
    </subcellularLocation>
</comment>
<dbReference type="SUPFAM" id="SSF50630">
    <property type="entry name" value="Acid proteases"/>
    <property type="match status" value="1"/>
</dbReference>
<keyword evidence="4 6" id="KW-0472">Membrane</keyword>
<comment type="caution">
    <text evidence="9">The sequence shown here is derived from an EMBL/GenBank/DDBJ whole genome shotgun (WGS) entry which is preliminary data.</text>
</comment>
<keyword evidence="7" id="KW-0732">Signal</keyword>
<evidence type="ECO:0000313" key="10">
    <source>
        <dbReference type="Proteomes" id="UP001213681"/>
    </source>
</evidence>
<evidence type="ECO:0000256" key="2">
    <source>
        <dbReference type="ARBA" id="ARBA00022692"/>
    </source>
</evidence>
<dbReference type="PANTHER" id="PTHR15549">
    <property type="entry name" value="PAIRED IMMUNOGLOBULIN-LIKE TYPE 2 RECEPTOR"/>
    <property type="match status" value="1"/>
</dbReference>
<name>A0AAD6BZ82_9EURO</name>
<keyword evidence="3 6" id="KW-1133">Transmembrane helix</keyword>
<dbReference type="GeneID" id="81603365"/>
<dbReference type="Pfam" id="PF00026">
    <property type="entry name" value="Asp"/>
    <property type="match status" value="1"/>
</dbReference>
<dbReference type="Proteomes" id="UP001213681">
    <property type="component" value="Unassembled WGS sequence"/>
</dbReference>
<dbReference type="GO" id="GO:0071944">
    <property type="term" value="C:cell periphery"/>
    <property type="evidence" value="ECO:0007669"/>
    <property type="project" value="UniProtKB-ARBA"/>
</dbReference>
<protein>
    <recommendedName>
        <fullName evidence="8">Peptidase A1 domain-containing protein</fullName>
    </recommendedName>
</protein>
<evidence type="ECO:0000256" key="5">
    <source>
        <dbReference type="SAM" id="MobiDB-lite"/>
    </source>
</evidence>
<dbReference type="InterPro" id="IPR033121">
    <property type="entry name" value="PEPTIDASE_A1"/>
</dbReference>
<sequence length="570" mass="61972">MKALHLSAITCLWWLALDCASALSPWAMTWSDSTFGFDGPWHAVTIGIGTNDTELAMYPGASWQSYVLLNTLCDNTTISSYCYGDHAGLFNPSSSATWNNKSIALPLTSRDVGGMSTTNSNFIAIEQGYQTYPSGNLYPLEAGLLALGAHDINQTFSEDYGPSVNGTFVTSWLYEHGVTPSYSYGMHIGSPMFKIPGSLYLGGYDKNRVIGDITTQPIDSGELPIELLDIGIGVVNGGSVWGAPNITGLMAKSNSSLSSGMNVAIDATNPYIYLPRSTCDAIAANLPVSYRSDLGLYTWDTNNENYTKIITSPSYLAFNFVKNDINTKNITIKVPFALLNLTLSAPLVNQDTPYFPLMPTDSNPVLGRAFLQAAFYGVHWSQKYWFLSQAPGPDDNFIKNVVNIDPTTTTITGTENSWEETWASYWTALPSNVVINNSNSSSPSPNSSVSTSLSTGAKAGIGIGCAFAAIAIIGMIAWFWRRRQQKARPTNTLAPQEYARPPLIERELQPAEIAGGKRDTWHELDHNPSFTGYYGNESSGRTSTQLDLQTSTRASHGLMNRTPGPYELGL</sequence>